<name>A0A3P9KHS6_ORYLA</name>
<reference evidence="7" key="4">
    <citation type="submission" date="2025-09" db="UniProtKB">
        <authorList>
            <consortium name="Ensembl"/>
        </authorList>
    </citation>
    <scope>IDENTIFICATION</scope>
    <source>
        <strain evidence="7">HNI</strain>
    </source>
</reference>
<evidence type="ECO:0000259" key="6">
    <source>
        <dbReference type="SMART" id="SM00092"/>
    </source>
</evidence>
<dbReference type="InterPro" id="IPR023412">
    <property type="entry name" value="RNaseA_domain"/>
</dbReference>
<dbReference type="GO" id="GO:0003676">
    <property type="term" value="F:nucleic acid binding"/>
    <property type="evidence" value="ECO:0007669"/>
    <property type="project" value="InterPro"/>
</dbReference>
<dbReference type="PANTHER" id="PTHR11437">
    <property type="entry name" value="RIBONUCLEASE"/>
    <property type="match status" value="1"/>
</dbReference>
<comment type="subcellular location">
    <subcellularLocation>
        <location evidence="1">Secreted</location>
    </subcellularLocation>
</comment>
<evidence type="ECO:0000256" key="5">
    <source>
        <dbReference type="SAM" id="SignalP"/>
    </source>
</evidence>
<reference evidence="7 8" key="2">
    <citation type="submission" date="2017-04" db="EMBL/GenBank/DDBJ databases">
        <title>CpG methylation of centromeres and impact of large insertions on vertebrate speciation.</title>
        <authorList>
            <person name="Ichikawa K."/>
            <person name="Yoshimura J."/>
            <person name="Morishita S."/>
        </authorList>
    </citation>
    <scope>NUCLEOTIDE SEQUENCE</scope>
    <source>
        <strain evidence="7 8">HNI</strain>
    </source>
</reference>
<keyword evidence="3" id="KW-0964">Secreted</keyword>
<organism evidence="7 8">
    <name type="scientific">Oryzias latipes</name>
    <name type="common">Japanese rice fish</name>
    <name type="synonym">Japanese killifish</name>
    <dbReference type="NCBI Taxonomy" id="8090"/>
    <lineage>
        <taxon>Eukaryota</taxon>
        <taxon>Metazoa</taxon>
        <taxon>Chordata</taxon>
        <taxon>Craniata</taxon>
        <taxon>Vertebrata</taxon>
        <taxon>Euteleostomi</taxon>
        <taxon>Actinopterygii</taxon>
        <taxon>Neopterygii</taxon>
        <taxon>Teleostei</taxon>
        <taxon>Neoteleostei</taxon>
        <taxon>Acanthomorphata</taxon>
        <taxon>Ovalentaria</taxon>
        <taxon>Atherinomorphae</taxon>
        <taxon>Beloniformes</taxon>
        <taxon>Adrianichthyidae</taxon>
        <taxon>Oryziinae</taxon>
        <taxon>Oryzias</taxon>
    </lineage>
</organism>
<reference key="1">
    <citation type="journal article" date="2007" name="Nature">
        <title>The medaka draft genome and insights into vertebrate genome evolution.</title>
        <authorList>
            <person name="Kasahara M."/>
            <person name="Naruse K."/>
            <person name="Sasaki S."/>
            <person name="Nakatani Y."/>
            <person name="Qu W."/>
            <person name="Ahsan B."/>
            <person name="Yamada T."/>
            <person name="Nagayasu Y."/>
            <person name="Doi K."/>
            <person name="Kasai Y."/>
            <person name="Jindo T."/>
            <person name="Kobayashi D."/>
            <person name="Shimada A."/>
            <person name="Toyoda A."/>
            <person name="Kuroki Y."/>
            <person name="Fujiyama A."/>
            <person name="Sasaki T."/>
            <person name="Shimizu A."/>
            <person name="Asakawa S."/>
            <person name="Shimizu N."/>
            <person name="Hashimoto S."/>
            <person name="Yang J."/>
            <person name="Lee Y."/>
            <person name="Matsushima K."/>
            <person name="Sugano S."/>
            <person name="Sakaizumi M."/>
            <person name="Narita T."/>
            <person name="Ohishi K."/>
            <person name="Haga S."/>
            <person name="Ohta F."/>
            <person name="Nomoto H."/>
            <person name="Nogata K."/>
            <person name="Morishita T."/>
            <person name="Endo T."/>
            <person name="Shin-I T."/>
            <person name="Takeda H."/>
            <person name="Morishita S."/>
            <person name="Kohara Y."/>
        </authorList>
    </citation>
    <scope>NUCLEOTIDE SEQUENCE [LARGE SCALE GENOMIC DNA]</scope>
    <source>
        <strain>Hd-rR</strain>
    </source>
</reference>
<sequence>MKILLSCLLILMLFADSSLATYESFSWKHVRDTMELLHCHQEMEAINSHISERKCKDSNSFIVSSDYRVKQICIGEGEPYGDKTLSKGTFRIVRCELAPGAKYPDCRYQGSVLTNRKLLVKCEKNLPVHFHEFQEGRPLLADCRAAAAGCSAPRKYPIFSECG</sequence>
<accession>A0A3P9KHS6</accession>
<keyword evidence="5" id="KW-0732">Signal</keyword>
<dbReference type="Ensembl" id="ENSORLT00020002072.1">
    <property type="protein sequence ID" value="ENSORLP00020007919.1"/>
    <property type="gene ID" value="ENSORLG00020008824.1"/>
</dbReference>
<evidence type="ECO:0000256" key="2">
    <source>
        <dbReference type="ARBA" id="ARBA00005600"/>
    </source>
</evidence>
<reference evidence="7" key="3">
    <citation type="submission" date="2025-08" db="UniProtKB">
        <authorList>
            <consortium name="Ensembl"/>
        </authorList>
    </citation>
    <scope>IDENTIFICATION</scope>
    <source>
        <strain evidence="7">HNI</strain>
    </source>
</reference>
<keyword evidence="4" id="KW-1015">Disulfide bond</keyword>
<dbReference type="SUPFAM" id="SSF54076">
    <property type="entry name" value="RNase A-like"/>
    <property type="match status" value="1"/>
</dbReference>
<evidence type="ECO:0000256" key="1">
    <source>
        <dbReference type="ARBA" id="ARBA00004613"/>
    </source>
</evidence>
<comment type="similarity">
    <text evidence="2">Belongs to the pancreatic ribonuclease family.</text>
</comment>
<dbReference type="Proteomes" id="UP000265180">
    <property type="component" value="Chromosome 2"/>
</dbReference>
<dbReference type="AlphaFoldDB" id="A0A3P9KHS6"/>
<dbReference type="PANTHER" id="PTHR11437:SF10">
    <property type="entry name" value="ANGIOGENIN-RELATED"/>
    <property type="match status" value="1"/>
</dbReference>
<proteinExistence type="inferred from homology"/>
<feature type="chain" id="PRO_5018199571" description="Ribonuclease A-domain domain-containing protein" evidence="5">
    <location>
        <begin position="21"/>
        <end position="163"/>
    </location>
</feature>
<evidence type="ECO:0000313" key="7">
    <source>
        <dbReference type="Ensembl" id="ENSORLP00020007919.1"/>
    </source>
</evidence>
<evidence type="ECO:0000256" key="3">
    <source>
        <dbReference type="ARBA" id="ARBA00022525"/>
    </source>
</evidence>
<dbReference type="Pfam" id="PF00074">
    <property type="entry name" value="RnaseA"/>
    <property type="match status" value="1"/>
</dbReference>
<evidence type="ECO:0000256" key="4">
    <source>
        <dbReference type="ARBA" id="ARBA00023157"/>
    </source>
</evidence>
<evidence type="ECO:0000313" key="8">
    <source>
        <dbReference type="Proteomes" id="UP000265180"/>
    </source>
</evidence>
<feature type="domain" description="Ribonuclease A-domain" evidence="6">
    <location>
        <begin position="18"/>
        <end position="134"/>
    </location>
</feature>
<feature type="signal peptide" evidence="5">
    <location>
        <begin position="1"/>
        <end position="20"/>
    </location>
</feature>
<protein>
    <recommendedName>
        <fullName evidence="6">Ribonuclease A-domain domain-containing protein</fullName>
    </recommendedName>
</protein>
<dbReference type="SMART" id="SM00092">
    <property type="entry name" value="RNAse_Pc"/>
    <property type="match status" value="1"/>
</dbReference>
<dbReference type="InterPro" id="IPR001427">
    <property type="entry name" value="RNaseA"/>
</dbReference>
<dbReference type="GO" id="GO:0005576">
    <property type="term" value="C:extracellular region"/>
    <property type="evidence" value="ECO:0007669"/>
    <property type="project" value="UniProtKB-SubCell"/>
</dbReference>
<dbReference type="InterPro" id="IPR036816">
    <property type="entry name" value="RNaseA-like_dom_sf"/>
</dbReference>
<dbReference type="Gene3D" id="3.10.130.10">
    <property type="entry name" value="Ribonuclease A-like domain"/>
    <property type="match status" value="1"/>
</dbReference>